<dbReference type="Gene3D" id="1.20.1720.10">
    <property type="entry name" value="Multidrug resistance protein D"/>
    <property type="match status" value="1"/>
</dbReference>
<dbReference type="PROSITE" id="PS50850">
    <property type="entry name" value="MFS"/>
    <property type="match status" value="1"/>
</dbReference>
<protein>
    <recommendedName>
        <fullName evidence="8">Major facilitator superfamily (MFS) profile domain-containing protein</fullName>
    </recommendedName>
</protein>
<feature type="region of interest" description="Disordered" evidence="6">
    <location>
        <begin position="480"/>
        <end position="549"/>
    </location>
</feature>
<feature type="transmembrane region" description="Helical" evidence="7">
    <location>
        <begin position="80"/>
        <end position="99"/>
    </location>
</feature>
<feature type="domain" description="Major facilitator superfamily (MFS) profile" evidence="8">
    <location>
        <begin position="14"/>
        <end position="478"/>
    </location>
</feature>
<feature type="transmembrane region" description="Helical" evidence="7">
    <location>
        <begin position="454"/>
        <end position="474"/>
    </location>
</feature>
<dbReference type="RefSeq" id="XP_043137829.1">
    <property type="nucleotide sequence ID" value="XM_043280229.1"/>
</dbReference>
<feature type="transmembrane region" description="Helical" evidence="7">
    <location>
        <begin position="378"/>
        <end position="399"/>
    </location>
</feature>
<feature type="transmembrane region" description="Helical" evidence="7">
    <location>
        <begin position="140"/>
        <end position="163"/>
    </location>
</feature>
<dbReference type="InterPro" id="IPR036259">
    <property type="entry name" value="MFS_trans_sf"/>
</dbReference>
<feature type="transmembrane region" description="Helical" evidence="7">
    <location>
        <begin position="346"/>
        <end position="366"/>
    </location>
</feature>
<feature type="compositionally biased region" description="Low complexity" evidence="6">
    <location>
        <begin position="482"/>
        <end position="499"/>
    </location>
</feature>
<evidence type="ECO:0000256" key="4">
    <source>
        <dbReference type="ARBA" id="ARBA00022989"/>
    </source>
</evidence>
<feature type="transmembrane region" description="Helical" evidence="7">
    <location>
        <begin position="169"/>
        <end position="191"/>
    </location>
</feature>
<dbReference type="Gene3D" id="1.20.1250.20">
    <property type="entry name" value="MFS general substrate transporter like domains"/>
    <property type="match status" value="1"/>
</dbReference>
<gene>
    <name evidence="9" type="ORF">ACHE_50505S</name>
</gene>
<dbReference type="Proteomes" id="UP000637239">
    <property type="component" value="Chromosome 5"/>
</dbReference>
<dbReference type="PRINTS" id="PR01036">
    <property type="entry name" value="TCRTETB"/>
</dbReference>
<evidence type="ECO:0000256" key="1">
    <source>
        <dbReference type="ARBA" id="ARBA00004141"/>
    </source>
</evidence>
<keyword evidence="10" id="KW-1185">Reference proteome</keyword>
<evidence type="ECO:0000256" key="6">
    <source>
        <dbReference type="SAM" id="MobiDB-lite"/>
    </source>
</evidence>
<reference evidence="9" key="1">
    <citation type="submission" date="2021-01" db="EMBL/GenBank/DDBJ databases">
        <authorList>
            <consortium name="Aspergillus chevalieri M1 genome sequencing consortium"/>
            <person name="Kazuki M."/>
            <person name="Futagami T."/>
        </authorList>
    </citation>
    <scope>NUCLEOTIDE SEQUENCE</scope>
    <source>
        <strain evidence="9">M1</strain>
    </source>
</reference>
<dbReference type="KEGG" id="ache:ACHE_50505S"/>
<feature type="transmembrane region" description="Helical" evidence="7">
    <location>
        <begin position="12"/>
        <end position="36"/>
    </location>
</feature>
<accession>A0A7R7VR66</accession>
<dbReference type="GeneID" id="66983665"/>
<feature type="transmembrane region" description="Helical" evidence="7">
    <location>
        <begin position="411"/>
        <end position="431"/>
    </location>
</feature>
<feature type="compositionally biased region" description="Basic and acidic residues" evidence="6">
    <location>
        <begin position="501"/>
        <end position="512"/>
    </location>
</feature>
<keyword evidence="2" id="KW-0813">Transport</keyword>
<evidence type="ECO:0000256" key="7">
    <source>
        <dbReference type="SAM" id="Phobius"/>
    </source>
</evidence>
<dbReference type="GO" id="GO:0016020">
    <property type="term" value="C:membrane"/>
    <property type="evidence" value="ECO:0007669"/>
    <property type="project" value="UniProtKB-SubCell"/>
</dbReference>
<evidence type="ECO:0000313" key="9">
    <source>
        <dbReference type="EMBL" id="BCR89307.1"/>
    </source>
</evidence>
<dbReference type="InterPro" id="IPR020846">
    <property type="entry name" value="MFS_dom"/>
</dbReference>
<dbReference type="PANTHER" id="PTHR42718">
    <property type="entry name" value="MAJOR FACILITATOR SUPERFAMILY MULTIDRUG TRANSPORTER MFSC"/>
    <property type="match status" value="1"/>
</dbReference>
<feature type="transmembrane region" description="Helical" evidence="7">
    <location>
        <begin position="212"/>
        <end position="232"/>
    </location>
</feature>
<evidence type="ECO:0000313" key="10">
    <source>
        <dbReference type="Proteomes" id="UP000637239"/>
    </source>
</evidence>
<feature type="transmembrane region" description="Helical" evidence="7">
    <location>
        <begin position="48"/>
        <end position="68"/>
    </location>
</feature>
<keyword evidence="4 7" id="KW-1133">Transmembrane helix</keyword>
<dbReference type="AlphaFoldDB" id="A0A7R7VR66"/>
<feature type="transmembrane region" description="Helical" evidence="7">
    <location>
        <begin position="105"/>
        <end position="128"/>
    </location>
</feature>
<evidence type="ECO:0000259" key="8">
    <source>
        <dbReference type="PROSITE" id="PS50850"/>
    </source>
</evidence>
<comment type="subcellular location">
    <subcellularLocation>
        <location evidence="1">Membrane</location>
        <topology evidence="1">Multi-pass membrane protein</topology>
    </subcellularLocation>
</comment>
<reference evidence="9" key="2">
    <citation type="submission" date="2021-02" db="EMBL/GenBank/DDBJ databases">
        <title>Aspergillus chevalieri M1 genome sequence.</title>
        <authorList>
            <person name="Kadooka C."/>
            <person name="Mori K."/>
            <person name="Futagami T."/>
        </authorList>
    </citation>
    <scope>NUCLEOTIDE SEQUENCE</scope>
    <source>
        <strain evidence="9">M1</strain>
    </source>
</reference>
<dbReference type="InterPro" id="IPR011701">
    <property type="entry name" value="MFS"/>
</dbReference>
<evidence type="ECO:0000256" key="2">
    <source>
        <dbReference type="ARBA" id="ARBA00022448"/>
    </source>
</evidence>
<feature type="transmembrane region" description="Helical" evidence="7">
    <location>
        <begin position="318"/>
        <end position="339"/>
    </location>
</feature>
<keyword evidence="5 7" id="KW-0472">Membrane</keyword>
<evidence type="ECO:0000256" key="5">
    <source>
        <dbReference type="ARBA" id="ARBA00023136"/>
    </source>
</evidence>
<sequence>MITSSLNRTASLATLAIVCLVFFVDIANLGMANIALPTIQKALGYDEGSLQWVLTAYSLTFGGFLMAGGRLGDIFGHRHVLLFGMTLFNIATLVCALVNDKIGLVVGRAFQGVAAAFTIPSAQSLVALSFEDSAARVKAFGAWGACGSSGFVFGPILGGVFTSLVSWEWIFWISLIVEGALEIAAIALLLTNNLPDAVAADSNKWSNLHIRLDALGTFFSVSGLILLVYGLTNGNVHGWDKADVIATLVVAVALLSIFVFVEFKVSPDPILPRHLWDDRIKVLGCAVAALTYAVWQGSNYLLTLQLQNFGYSALSTALHFLPLGITACVVNFVIPFLLAPVGPRNLLITSWILGLVGVVLLTRMGNSNEYWQFCLPGMILYIAGIGTVYFVGNVTVIATAKEEHQGTVSGVYNMFLNVGGAVLGVAVLTVISDSVASSNGGKSNPQANLEGYRAGYYAAIAMIAIGLILSVFFVHKKKGHQQKQQPQRQGREQQGYEQQSEADKKKAEKEETPVSGTEAASATVGEETESRTKGRIRAAGSSEEENGAV</sequence>
<dbReference type="PANTHER" id="PTHR42718:SF9">
    <property type="entry name" value="MAJOR FACILITATOR SUPERFAMILY MULTIDRUG TRANSPORTER MFSC"/>
    <property type="match status" value="1"/>
</dbReference>
<dbReference type="SUPFAM" id="SSF103473">
    <property type="entry name" value="MFS general substrate transporter"/>
    <property type="match status" value="1"/>
</dbReference>
<feature type="transmembrane region" description="Helical" evidence="7">
    <location>
        <begin position="244"/>
        <end position="261"/>
    </location>
</feature>
<dbReference type="GO" id="GO:0022857">
    <property type="term" value="F:transmembrane transporter activity"/>
    <property type="evidence" value="ECO:0007669"/>
    <property type="project" value="InterPro"/>
</dbReference>
<dbReference type="CDD" id="cd17321">
    <property type="entry name" value="MFS_MMR_MDR_like"/>
    <property type="match status" value="1"/>
</dbReference>
<name>A0A7R7VR66_ASPCH</name>
<organism evidence="9 10">
    <name type="scientific">Aspergillus chevalieri</name>
    <name type="common">Eurotium chevalieri</name>
    <dbReference type="NCBI Taxonomy" id="182096"/>
    <lineage>
        <taxon>Eukaryota</taxon>
        <taxon>Fungi</taxon>
        <taxon>Dikarya</taxon>
        <taxon>Ascomycota</taxon>
        <taxon>Pezizomycotina</taxon>
        <taxon>Eurotiomycetes</taxon>
        <taxon>Eurotiomycetidae</taxon>
        <taxon>Eurotiales</taxon>
        <taxon>Aspergillaceae</taxon>
        <taxon>Aspergillus</taxon>
        <taxon>Aspergillus subgen. Aspergillus</taxon>
    </lineage>
</organism>
<dbReference type="EMBL" id="AP024420">
    <property type="protein sequence ID" value="BCR89307.1"/>
    <property type="molecule type" value="Genomic_DNA"/>
</dbReference>
<dbReference type="Pfam" id="PF07690">
    <property type="entry name" value="MFS_1"/>
    <property type="match status" value="1"/>
</dbReference>
<evidence type="ECO:0000256" key="3">
    <source>
        <dbReference type="ARBA" id="ARBA00022692"/>
    </source>
</evidence>
<keyword evidence="3 7" id="KW-0812">Transmembrane</keyword>
<feature type="transmembrane region" description="Helical" evidence="7">
    <location>
        <begin position="282"/>
        <end position="298"/>
    </location>
</feature>
<proteinExistence type="predicted"/>